<dbReference type="Proteomes" id="UP001501480">
    <property type="component" value="Unassembled WGS sequence"/>
</dbReference>
<dbReference type="PRINTS" id="PR00412">
    <property type="entry name" value="EPOXHYDRLASE"/>
</dbReference>
<dbReference type="InterPro" id="IPR029058">
    <property type="entry name" value="AB_hydrolase_fold"/>
</dbReference>
<dbReference type="InterPro" id="IPR000073">
    <property type="entry name" value="AB_hydrolase_1"/>
</dbReference>
<organism evidence="3 4">
    <name type="scientific">Aeromicrobium halocynthiae</name>
    <dbReference type="NCBI Taxonomy" id="560557"/>
    <lineage>
        <taxon>Bacteria</taxon>
        <taxon>Bacillati</taxon>
        <taxon>Actinomycetota</taxon>
        <taxon>Actinomycetes</taxon>
        <taxon>Propionibacteriales</taxon>
        <taxon>Nocardioidaceae</taxon>
        <taxon>Aeromicrobium</taxon>
    </lineage>
</organism>
<dbReference type="GO" id="GO:0016787">
    <property type="term" value="F:hydrolase activity"/>
    <property type="evidence" value="ECO:0007669"/>
    <property type="project" value="UniProtKB-KW"/>
</dbReference>
<reference evidence="3 4" key="1">
    <citation type="journal article" date="2019" name="Int. J. Syst. Evol. Microbiol.">
        <title>The Global Catalogue of Microorganisms (GCM) 10K type strain sequencing project: providing services to taxonomists for standard genome sequencing and annotation.</title>
        <authorList>
            <consortium name="The Broad Institute Genomics Platform"/>
            <consortium name="The Broad Institute Genome Sequencing Center for Infectious Disease"/>
            <person name="Wu L."/>
            <person name="Ma J."/>
        </authorList>
    </citation>
    <scope>NUCLEOTIDE SEQUENCE [LARGE SCALE GENOMIC DNA]</scope>
    <source>
        <strain evidence="3 4">JCM 15749</strain>
    </source>
</reference>
<dbReference type="EMBL" id="BAAAPY010000001">
    <property type="protein sequence ID" value="GAA2071393.1"/>
    <property type="molecule type" value="Genomic_DNA"/>
</dbReference>
<dbReference type="PANTHER" id="PTHR43329">
    <property type="entry name" value="EPOXIDE HYDROLASE"/>
    <property type="match status" value="1"/>
</dbReference>
<dbReference type="RefSeq" id="WP_344324194.1">
    <property type="nucleotide sequence ID" value="NZ_BAAAPY010000001.1"/>
</dbReference>
<accession>A0ABN2VUT5</accession>
<keyword evidence="1 3" id="KW-0378">Hydrolase</keyword>
<comment type="caution">
    <text evidence="3">The sequence shown here is derived from an EMBL/GenBank/DDBJ whole genome shotgun (WGS) entry which is preliminary data.</text>
</comment>
<name>A0ABN2VUT5_9ACTN</name>
<gene>
    <name evidence="3" type="ORF">GCM10009821_06400</name>
</gene>
<proteinExistence type="predicted"/>
<feature type="domain" description="AB hydrolase-1" evidence="2">
    <location>
        <begin position="29"/>
        <end position="270"/>
    </location>
</feature>
<evidence type="ECO:0000313" key="4">
    <source>
        <dbReference type="Proteomes" id="UP001501480"/>
    </source>
</evidence>
<keyword evidence="4" id="KW-1185">Reference proteome</keyword>
<evidence type="ECO:0000259" key="2">
    <source>
        <dbReference type="Pfam" id="PF12697"/>
    </source>
</evidence>
<evidence type="ECO:0000256" key="1">
    <source>
        <dbReference type="ARBA" id="ARBA00022801"/>
    </source>
</evidence>
<protein>
    <submittedName>
        <fullName evidence="3">Alpha/beta fold hydrolase</fullName>
    </submittedName>
</protein>
<dbReference type="SUPFAM" id="SSF53474">
    <property type="entry name" value="alpha/beta-Hydrolases"/>
    <property type="match status" value="1"/>
</dbReference>
<dbReference type="InterPro" id="IPR000639">
    <property type="entry name" value="Epox_hydrolase-like"/>
</dbReference>
<sequence length="278" mass="30546">MTVHRISTHLHDGLRFDVKDEGPKSGEVVLLLHGFPQTSSCWDAVVPLLNAQGYRTIALDQRGYSPGARPRGRWSYRTDLLVADVVSLIERVGAPVHLVGHDWGAVVSWGVSVARPDLVRTHTSVSVPHPAAFVKSFLTSRQLLRSWYILFFQLPVLPELVITRVPGVFARLLASSGMDAELFERVQAEIVESGALSPAIGYYRGLLLSPGAARGRSRVPTTHVWSSGDSALDRAGAELCGDYVRAPYRLEVMEGASHWIPDQEPQRLAEIIGERARG</sequence>
<dbReference type="Gene3D" id="3.40.50.1820">
    <property type="entry name" value="alpha/beta hydrolase"/>
    <property type="match status" value="1"/>
</dbReference>
<dbReference type="Pfam" id="PF12697">
    <property type="entry name" value="Abhydrolase_6"/>
    <property type="match status" value="1"/>
</dbReference>
<evidence type="ECO:0000313" key="3">
    <source>
        <dbReference type="EMBL" id="GAA2071393.1"/>
    </source>
</evidence>